<reference evidence="1" key="2">
    <citation type="submission" date="2013-04" db="UniProtKB">
        <authorList>
            <consortium name="EnsemblPlants"/>
        </authorList>
    </citation>
    <scope>IDENTIFICATION</scope>
</reference>
<organism evidence="1">
    <name type="scientific">Oryza brachyantha</name>
    <name type="common">malo sina</name>
    <dbReference type="NCBI Taxonomy" id="4533"/>
    <lineage>
        <taxon>Eukaryota</taxon>
        <taxon>Viridiplantae</taxon>
        <taxon>Streptophyta</taxon>
        <taxon>Embryophyta</taxon>
        <taxon>Tracheophyta</taxon>
        <taxon>Spermatophyta</taxon>
        <taxon>Magnoliopsida</taxon>
        <taxon>Liliopsida</taxon>
        <taxon>Poales</taxon>
        <taxon>Poaceae</taxon>
        <taxon>BOP clade</taxon>
        <taxon>Oryzoideae</taxon>
        <taxon>Oryzeae</taxon>
        <taxon>Oryzinae</taxon>
        <taxon>Oryza</taxon>
    </lineage>
</organism>
<accession>J3N0X8</accession>
<dbReference type="EnsemblPlants" id="OB10G11760.1">
    <property type="protein sequence ID" value="OB10G11760.1"/>
    <property type="gene ID" value="OB10G11760"/>
</dbReference>
<sequence length="63" mass="7218">MQINRHATFSCNSVSQCFCSDSKKQISQVTTFILQEQTAAFGHHARTNHESKCRFIGRDLMIQ</sequence>
<proteinExistence type="predicted"/>
<protein>
    <submittedName>
        <fullName evidence="1">Uncharacterized protein</fullName>
    </submittedName>
</protein>
<evidence type="ECO:0000313" key="2">
    <source>
        <dbReference type="Proteomes" id="UP000006038"/>
    </source>
</evidence>
<keyword evidence="2" id="KW-1185">Reference proteome</keyword>
<reference evidence="1" key="1">
    <citation type="journal article" date="2013" name="Nat. Commun.">
        <title>Whole-genome sequencing of Oryza brachyantha reveals mechanisms underlying Oryza genome evolution.</title>
        <authorList>
            <person name="Chen J."/>
            <person name="Huang Q."/>
            <person name="Gao D."/>
            <person name="Wang J."/>
            <person name="Lang Y."/>
            <person name="Liu T."/>
            <person name="Li B."/>
            <person name="Bai Z."/>
            <person name="Luis Goicoechea J."/>
            <person name="Liang C."/>
            <person name="Chen C."/>
            <person name="Zhang W."/>
            <person name="Sun S."/>
            <person name="Liao Y."/>
            <person name="Zhang X."/>
            <person name="Yang L."/>
            <person name="Song C."/>
            <person name="Wang M."/>
            <person name="Shi J."/>
            <person name="Liu G."/>
            <person name="Liu J."/>
            <person name="Zhou H."/>
            <person name="Zhou W."/>
            <person name="Yu Q."/>
            <person name="An N."/>
            <person name="Chen Y."/>
            <person name="Cai Q."/>
            <person name="Wang B."/>
            <person name="Liu B."/>
            <person name="Min J."/>
            <person name="Huang Y."/>
            <person name="Wu H."/>
            <person name="Li Z."/>
            <person name="Zhang Y."/>
            <person name="Yin Y."/>
            <person name="Song W."/>
            <person name="Jiang J."/>
            <person name="Jackson S.A."/>
            <person name="Wing R.A."/>
            <person name="Wang J."/>
            <person name="Chen M."/>
        </authorList>
    </citation>
    <scope>NUCLEOTIDE SEQUENCE [LARGE SCALE GENOMIC DNA]</scope>
    <source>
        <strain evidence="1">cv. IRGC 101232</strain>
    </source>
</reference>
<evidence type="ECO:0000313" key="1">
    <source>
        <dbReference type="EnsemblPlants" id="OB10G11760.1"/>
    </source>
</evidence>
<dbReference type="Proteomes" id="UP000006038">
    <property type="component" value="Chromosome 10"/>
</dbReference>
<dbReference type="Gramene" id="OB10G11760.1">
    <property type="protein sequence ID" value="OB10G11760.1"/>
    <property type="gene ID" value="OB10G11760"/>
</dbReference>
<dbReference type="HOGENOM" id="CLU_2892694_0_0_1"/>
<dbReference type="AlphaFoldDB" id="J3N0X8"/>
<name>J3N0X8_ORYBR</name>